<evidence type="ECO:0000313" key="8">
    <source>
        <dbReference type="Proteomes" id="UP000191554"/>
    </source>
</evidence>
<dbReference type="InterPro" id="IPR007627">
    <property type="entry name" value="RNA_pol_sigma70_r2"/>
</dbReference>
<dbReference type="Gene3D" id="1.10.10.10">
    <property type="entry name" value="Winged helix-like DNA-binding domain superfamily/Winged helix DNA-binding domain"/>
    <property type="match status" value="1"/>
</dbReference>
<evidence type="ECO:0000256" key="2">
    <source>
        <dbReference type="ARBA" id="ARBA00023015"/>
    </source>
</evidence>
<evidence type="ECO:0000256" key="4">
    <source>
        <dbReference type="ARBA" id="ARBA00023163"/>
    </source>
</evidence>
<keyword evidence="4" id="KW-0804">Transcription</keyword>
<dbReference type="SUPFAM" id="SSF88659">
    <property type="entry name" value="Sigma3 and sigma4 domains of RNA polymerase sigma factors"/>
    <property type="match status" value="1"/>
</dbReference>
<sequence>MTVILNMDNRDRRSKFEELYLAHKNIMLYTSYNILKDWQLAEDAVHTSFLRLLNKIDTINDIACNKTRNFLVIIVRNVSIDMYNKRKKHSEYGYDELSEKIEDQDLSVEEIVISHDKIKELMDNISSLDKKYSDVLMLRFAYHYSEEEIAHLLGISYENVRIRLYRGRNFLKNKLSGVSRDE</sequence>
<dbReference type="GO" id="GO:0016987">
    <property type="term" value="F:sigma factor activity"/>
    <property type="evidence" value="ECO:0007669"/>
    <property type="project" value="UniProtKB-KW"/>
</dbReference>
<gene>
    <name evidence="7" type="primary">sigX</name>
    <name evidence="7" type="ORF">CLHUN_39820</name>
</gene>
<dbReference type="InterPro" id="IPR039425">
    <property type="entry name" value="RNA_pol_sigma-70-like"/>
</dbReference>
<dbReference type="SUPFAM" id="SSF88946">
    <property type="entry name" value="Sigma2 domain of RNA polymerase sigma factors"/>
    <property type="match status" value="1"/>
</dbReference>
<dbReference type="Gene3D" id="1.10.1740.10">
    <property type="match status" value="1"/>
</dbReference>
<dbReference type="GO" id="GO:0003677">
    <property type="term" value="F:DNA binding"/>
    <property type="evidence" value="ECO:0007669"/>
    <property type="project" value="InterPro"/>
</dbReference>
<dbReference type="CDD" id="cd06171">
    <property type="entry name" value="Sigma70_r4"/>
    <property type="match status" value="1"/>
</dbReference>
<dbReference type="EMBL" id="MZGX01000033">
    <property type="protein sequence ID" value="OPX42195.1"/>
    <property type="molecule type" value="Genomic_DNA"/>
</dbReference>
<comment type="similarity">
    <text evidence="1">Belongs to the sigma-70 factor family. ECF subfamily.</text>
</comment>
<dbReference type="STRING" id="48256.CLHUN_39820"/>
<organism evidence="7 8">
    <name type="scientific">Ruminiclostridium hungatei</name>
    <name type="common">Clostridium hungatei</name>
    <dbReference type="NCBI Taxonomy" id="48256"/>
    <lineage>
        <taxon>Bacteria</taxon>
        <taxon>Bacillati</taxon>
        <taxon>Bacillota</taxon>
        <taxon>Clostridia</taxon>
        <taxon>Eubacteriales</taxon>
        <taxon>Oscillospiraceae</taxon>
        <taxon>Ruminiclostridium</taxon>
    </lineage>
</organism>
<dbReference type="PANTHER" id="PTHR43133:SF60">
    <property type="entry name" value="RNA POLYMERASE SIGMA FACTOR SIGV"/>
    <property type="match status" value="1"/>
</dbReference>
<keyword evidence="2" id="KW-0805">Transcription regulation</keyword>
<dbReference type="PANTHER" id="PTHR43133">
    <property type="entry name" value="RNA POLYMERASE ECF-TYPE SIGMA FACTO"/>
    <property type="match status" value="1"/>
</dbReference>
<dbReference type="Pfam" id="PF04542">
    <property type="entry name" value="Sigma70_r2"/>
    <property type="match status" value="1"/>
</dbReference>
<keyword evidence="8" id="KW-1185">Reference proteome</keyword>
<evidence type="ECO:0000256" key="3">
    <source>
        <dbReference type="ARBA" id="ARBA00023082"/>
    </source>
</evidence>
<name>A0A1V4SFF3_RUMHU</name>
<feature type="domain" description="RNA polymerase sigma factor 70 region 4 type 2" evidence="6">
    <location>
        <begin position="120"/>
        <end position="171"/>
    </location>
</feature>
<evidence type="ECO:0000256" key="1">
    <source>
        <dbReference type="ARBA" id="ARBA00010641"/>
    </source>
</evidence>
<dbReference type="RefSeq" id="WP_080066442.1">
    <property type="nucleotide sequence ID" value="NZ_MZGX01000033.1"/>
</dbReference>
<dbReference type="InterPro" id="IPR013325">
    <property type="entry name" value="RNA_pol_sigma_r2"/>
</dbReference>
<dbReference type="OrthoDB" id="9789355at2"/>
<feature type="domain" description="RNA polymerase sigma-70 region 2" evidence="5">
    <location>
        <begin position="19"/>
        <end position="88"/>
    </location>
</feature>
<dbReference type="InterPro" id="IPR013324">
    <property type="entry name" value="RNA_pol_sigma_r3/r4-like"/>
</dbReference>
<dbReference type="AlphaFoldDB" id="A0A1V4SFF3"/>
<protein>
    <submittedName>
        <fullName evidence="7">RNA polymerase sigma factor SigX</fullName>
    </submittedName>
</protein>
<dbReference type="NCBIfam" id="TIGR02937">
    <property type="entry name" value="sigma70-ECF"/>
    <property type="match status" value="1"/>
</dbReference>
<dbReference type="InterPro" id="IPR036388">
    <property type="entry name" value="WH-like_DNA-bd_sf"/>
</dbReference>
<accession>A0A1V4SFF3</accession>
<dbReference type="Pfam" id="PF08281">
    <property type="entry name" value="Sigma70_r4_2"/>
    <property type="match status" value="1"/>
</dbReference>
<evidence type="ECO:0000313" key="7">
    <source>
        <dbReference type="EMBL" id="OPX42195.1"/>
    </source>
</evidence>
<dbReference type="GO" id="GO:0006352">
    <property type="term" value="P:DNA-templated transcription initiation"/>
    <property type="evidence" value="ECO:0007669"/>
    <property type="project" value="InterPro"/>
</dbReference>
<reference evidence="7 8" key="1">
    <citation type="submission" date="2017-03" db="EMBL/GenBank/DDBJ databases">
        <title>Genome sequence of Clostridium hungatei DSM 14427.</title>
        <authorList>
            <person name="Poehlein A."/>
            <person name="Daniel R."/>
        </authorList>
    </citation>
    <scope>NUCLEOTIDE SEQUENCE [LARGE SCALE GENOMIC DNA]</scope>
    <source>
        <strain evidence="7 8">DSM 14427</strain>
    </source>
</reference>
<keyword evidence="3" id="KW-0731">Sigma factor</keyword>
<evidence type="ECO:0000259" key="6">
    <source>
        <dbReference type="Pfam" id="PF08281"/>
    </source>
</evidence>
<comment type="caution">
    <text evidence="7">The sequence shown here is derived from an EMBL/GenBank/DDBJ whole genome shotgun (WGS) entry which is preliminary data.</text>
</comment>
<evidence type="ECO:0000259" key="5">
    <source>
        <dbReference type="Pfam" id="PF04542"/>
    </source>
</evidence>
<dbReference type="InterPro" id="IPR014284">
    <property type="entry name" value="RNA_pol_sigma-70_dom"/>
</dbReference>
<dbReference type="InterPro" id="IPR013249">
    <property type="entry name" value="RNA_pol_sigma70_r4_t2"/>
</dbReference>
<dbReference type="Proteomes" id="UP000191554">
    <property type="component" value="Unassembled WGS sequence"/>
</dbReference>
<proteinExistence type="inferred from homology"/>